<feature type="transmembrane region" description="Helical" evidence="9">
    <location>
        <begin position="222"/>
        <end position="243"/>
    </location>
</feature>
<feature type="transmembrane region" description="Helical" evidence="9">
    <location>
        <begin position="281"/>
        <end position="298"/>
    </location>
</feature>
<dbReference type="AlphaFoldDB" id="A0A9X2JE06"/>
<dbReference type="GO" id="GO:0006784">
    <property type="term" value="P:heme A biosynthetic process"/>
    <property type="evidence" value="ECO:0007669"/>
    <property type="project" value="TreeGrafter"/>
</dbReference>
<keyword evidence="3 9" id="KW-0808">Transferase</keyword>
<dbReference type="RefSeq" id="WP_252588112.1">
    <property type="nucleotide sequence ID" value="NZ_JAMWYS010000036.1"/>
</dbReference>
<dbReference type="Gene3D" id="1.10.357.140">
    <property type="entry name" value="UbiA prenyltransferase"/>
    <property type="match status" value="1"/>
</dbReference>
<comment type="similarity">
    <text evidence="9">Belongs to the UbiA prenyltransferase family. Protoheme IX farnesyltransferase subfamily.</text>
</comment>
<keyword evidence="11" id="KW-1185">Reference proteome</keyword>
<feature type="transmembrane region" description="Helical" evidence="9">
    <location>
        <begin position="181"/>
        <end position="201"/>
    </location>
</feature>
<accession>A0A9X2JE06</accession>
<comment type="catalytic activity">
    <reaction evidence="8 9">
        <text>heme b + (2E,6E)-farnesyl diphosphate + H2O = Fe(II)-heme o + diphosphate</text>
        <dbReference type="Rhea" id="RHEA:28070"/>
        <dbReference type="ChEBI" id="CHEBI:15377"/>
        <dbReference type="ChEBI" id="CHEBI:33019"/>
        <dbReference type="ChEBI" id="CHEBI:60344"/>
        <dbReference type="ChEBI" id="CHEBI:60530"/>
        <dbReference type="ChEBI" id="CHEBI:175763"/>
        <dbReference type="EC" id="2.5.1.141"/>
    </reaction>
</comment>
<feature type="transmembrane region" description="Helical" evidence="9">
    <location>
        <begin position="151"/>
        <end position="169"/>
    </location>
</feature>
<proteinExistence type="inferred from homology"/>
<evidence type="ECO:0000256" key="5">
    <source>
        <dbReference type="ARBA" id="ARBA00022989"/>
    </source>
</evidence>
<comment type="miscellaneous">
    <text evidence="9">Carbon 2 of the heme B porphyrin ring is defined according to the Fischer nomenclature.</text>
</comment>
<dbReference type="EC" id="2.5.1.141" evidence="9"/>
<dbReference type="InterPro" id="IPR030470">
    <property type="entry name" value="UbiA_prenylTrfase_CS"/>
</dbReference>
<dbReference type="GO" id="GO:0048034">
    <property type="term" value="P:heme O biosynthetic process"/>
    <property type="evidence" value="ECO:0007669"/>
    <property type="project" value="UniProtKB-UniRule"/>
</dbReference>
<protein>
    <recommendedName>
        <fullName evidence="9">Protoheme IX farnesyltransferase</fullName>
        <ecNumber evidence="9">2.5.1.141</ecNumber>
    </recommendedName>
    <alternativeName>
        <fullName evidence="9">Heme B farnesyltransferase</fullName>
    </alternativeName>
    <alternativeName>
        <fullName evidence="9">Heme O synthase</fullName>
    </alternativeName>
</protein>
<evidence type="ECO:0000256" key="3">
    <source>
        <dbReference type="ARBA" id="ARBA00022679"/>
    </source>
</evidence>
<feature type="transmembrane region" description="Helical" evidence="9">
    <location>
        <begin position="249"/>
        <end position="269"/>
    </location>
</feature>
<evidence type="ECO:0000256" key="7">
    <source>
        <dbReference type="ARBA" id="ARBA00023136"/>
    </source>
</evidence>
<keyword evidence="5 9" id="KW-1133">Transmembrane helix</keyword>
<sequence>MLLEKSVKADISTVIATKYADYSALVKMRLSSLVVFTAAISYLYADKGVEVMDWSKFISLIIGGFLVTGSANGFNQLLERNLDKFMSRTQDRPLPSGRMSVAEALIASLVMGISGILILGYQVNYLTAFFGIFSLLSYAFIYTPLKQVSRLAVFVGAIPGAMPPLLGYVASANHFGMEPGLLFAVQFVWQFTHFWAIAWLLNEDYNKAGFYLLPSLSGTTKASAYWIMASSIIQIPVSVLLYTYHYVGVFYLIAAIVMGIWGLYPAYKLVQNCDKPSAKKVMLTGFLYITVIQVMMLIDKI</sequence>
<dbReference type="InterPro" id="IPR006369">
    <property type="entry name" value="Protohaem_IX_farnesylTrfase"/>
</dbReference>
<evidence type="ECO:0000256" key="4">
    <source>
        <dbReference type="ARBA" id="ARBA00022692"/>
    </source>
</evidence>
<dbReference type="EMBL" id="JAMWYS010000036">
    <property type="protein sequence ID" value="MCO4293455.1"/>
    <property type="molecule type" value="Genomic_DNA"/>
</dbReference>
<gene>
    <name evidence="10" type="primary">cyoE</name>
    <name evidence="9" type="synonym">ctaB</name>
    <name evidence="10" type="ORF">NF867_11320</name>
</gene>
<evidence type="ECO:0000256" key="6">
    <source>
        <dbReference type="ARBA" id="ARBA00023133"/>
    </source>
</evidence>
<dbReference type="CDD" id="cd13957">
    <property type="entry name" value="PT_UbiA_Cox10"/>
    <property type="match status" value="1"/>
</dbReference>
<evidence type="ECO:0000313" key="10">
    <source>
        <dbReference type="EMBL" id="MCO4293455.1"/>
    </source>
</evidence>
<feature type="transmembrane region" description="Helical" evidence="9">
    <location>
        <begin position="57"/>
        <end position="78"/>
    </location>
</feature>
<comment type="pathway">
    <text evidence="9">Porphyrin-containing compound metabolism; heme O biosynthesis; heme O from protoheme: step 1/1.</text>
</comment>
<dbReference type="PROSITE" id="PS00943">
    <property type="entry name" value="UBIA"/>
    <property type="match status" value="1"/>
</dbReference>
<dbReference type="PANTHER" id="PTHR43448">
    <property type="entry name" value="PROTOHEME IX FARNESYLTRANSFERASE, MITOCHONDRIAL"/>
    <property type="match status" value="1"/>
</dbReference>
<dbReference type="InterPro" id="IPR000537">
    <property type="entry name" value="UbiA_prenyltransferase"/>
</dbReference>
<evidence type="ECO:0000313" key="11">
    <source>
        <dbReference type="Proteomes" id="UP001155182"/>
    </source>
</evidence>
<reference evidence="10" key="1">
    <citation type="submission" date="2022-06" db="EMBL/GenBank/DDBJ databases">
        <title>Solitalea sp. MAHUQ-68 isolated from rhizospheric soil.</title>
        <authorList>
            <person name="Huq M.A."/>
        </authorList>
    </citation>
    <scope>NUCLEOTIDE SEQUENCE</scope>
    <source>
        <strain evidence="10">MAHUQ-68</strain>
    </source>
</reference>
<dbReference type="Pfam" id="PF01040">
    <property type="entry name" value="UbiA"/>
    <property type="match status" value="1"/>
</dbReference>
<comment type="function">
    <text evidence="9">Converts heme B (protoheme IX) to heme O by substitution of the vinyl group on carbon 2 of heme B porphyrin ring with a hydroxyethyl farnesyl side group.</text>
</comment>
<dbReference type="Proteomes" id="UP001155182">
    <property type="component" value="Unassembled WGS sequence"/>
</dbReference>
<evidence type="ECO:0000256" key="2">
    <source>
        <dbReference type="ARBA" id="ARBA00022475"/>
    </source>
</evidence>
<comment type="caution">
    <text evidence="10">The sequence shown here is derived from an EMBL/GenBank/DDBJ whole genome shotgun (WGS) entry which is preliminary data.</text>
</comment>
<dbReference type="GO" id="GO:0008495">
    <property type="term" value="F:protoheme IX farnesyltransferase activity"/>
    <property type="evidence" value="ECO:0007669"/>
    <property type="project" value="UniProtKB-UniRule"/>
</dbReference>
<feature type="transmembrane region" description="Helical" evidence="9">
    <location>
        <begin position="125"/>
        <end position="144"/>
    </location>
</feature>
<dbReference type="InterPro" id="IPR044878">
    <property type="entry name" value="UbiA_sf"/>
</dbReference>
<dbReference type="GO" id="GO:0005886">
    <property type="term" value="C:plasma membrane"/>
    <property type="evidence" value="ECO:0007669"/>
    <property type="project" value="UniProtKB-SubCell"/>
</dbReference>
<keyword evidence="7 9" id="KW-0472">Membrane</keyword>
<dbReference type="HAMAP" id="MF_00154">
    <property type="entry name" value="CyoE_CtaB"/>
    <property type="match status" value="1"/>
</dbReference>
<dbReference type="PANTHER" id="PTHR43448:SF2">
    <property type="entry name" value="PROTOHEME IX FARNESYLTRANSFERASE, MITOCHONDRIAL"/>
    <property type="match status" value="1"/>
</dbReference>
<keyword evidence="2 9" id="KW-1003">Cell membrane</keyword>
<keyword evidence="6 9" id="KW-0350">Heme biosynthesis</keyword>
<evidence type="ECO:0000256" key="9">
    <source>
        <dbReference type="HAMAP-Rule" id="MF_00154"/>
    </source>
</evidence>
<evidence type="ECO:0000256" key="8">
    <source>
        <dbReference type="ARBA" id="ARBA00047690"/>
    </source>
</evidence>
<feature type="transmembrane region" description="Helical" evidence="9">
    <location>
        <begin position="99"/>
        <end position="119"/>
    </location>
</feature>
<feature type="transmembrane region" description="Helical" evidence="9">
    <location>
        <begin position="28"/>
        <end position="45"/>
    </location>
</feature>
<keyword evidence="4 9" id="KW-0812">Transmembrane</keyword>
<name>A0A9X2JE06_9SPHI</name>
<dbReference type="NCBIfam" id="TIGR01473">
    <property type="entry name" value="cyoE_ctaB"/>
    <property type="match status" value="1"/>
</dbReference>
<comment type="subcellular location">
    <subcellularLocation>
        <location evidence="9">Cell membrane</location>
        <topology evidence="9">Multi-pass membrane protein</topology>
    </subcellularLocation>
    <subcellularLocation>
        <location evidence="1">Membrane</location>
        <topology evidence="1">Multi-pass membrane protein</topology>
    </subcellularLocation>
</comment>
<evidence type="ECO:0000256" key="1">
    <source>
        <dbReference type="ARBA" id="ARBA00004141"/>
    </source>
</evidence>
<organism evidence="10 11">
    <name type="scientific">Solitalea agri</name>
    <dbReference type="NCBI Taxonomy" id="2953739"/>
    <lineage>
        <taxon>Bacteria</taxon>
        <taxon>Pseudomonadati</taxon>
        <taxon>Bacteroidota</taxon>
        <taxon>Sphingobacteriia</taxon>
        <taxon>Sphingobacteriales</taxon>
        <taxon>Sphingobacteriaceae</taxon>
        <taxon>Solitalea</taxon>
    </lineage>
</organism>